<feature type="transmembrane region" description="Helical" evidence="1">
    <location>
        <begin position="92"/>
        <end position="119"/>
    </location>
</feature>
<dbReference type="InterPro" id="IPR000326">
    <property type="entry name" value="PAP2/HPO"/>
</dbReference>
<dbReference type="SUPFAM" id="SSF48317">
    <property type="entry name" value="Acid phosphatase/Vanadium-dependent haloperoxidase"/>
    <property type="match status" value="1"/>
</dbReference>
<proteinExistence type="predicted"/>
<gene>
    <name evidence="3" type="ORF">BJBARM4_0512</name>
</gene>
<accession>D2EFJ4</accession>
<dbReference type="CDD" id="cd01610">
    <property type="entry name" value="PAP2_like"/>
    <property type="match status" value="1"/>
</dbReference>
<feature type="transmembrane region" description="Helical" evidence="1">
    <location>
        <begin position="131"/>
        <end position="150"/>
    </location>
</feature>
<dbReference type="InterPro" id="IPR036938">
    <property type="entry name" value="PAP2/HPO_sf"/>
</dbReference>
<evidence type="ECO:0000313" key="4">
    <source>
        <dbReference type="Proteomes" id="UP000009375"/>
    </source>
</evidence>
<evidence type="ECO:0000313" key="3">
    <source>
        <dbReference type="EMBL" id="EEZ92891.1"/>
    </source>
</evidence>
<keyword evidence="1" id="KW-0472">Membrane</keyword>
<dbReference type="Proteomes" id="UP000009375">
    <property type="component" value="Unassembled WGS sequence"/>
</dbReference>
<feature type="transmembrane region" description="Helical" evidence="1">
    <location>
        <begin position="38"/>
        <end position="60"/>
    </location>
</feature>
<protein>
    <submittedName>
        <fullName evidence="3">Phosphoesterase PA-phosphatase related protein</fullName>
    </submittedName>
</protein>
<organism evidence="3 4">
    <name type="scientific">Candidatus Parvarchaeum acidiphilum ARMAN-4</name>
    <dbReference type="NCBI Taxonomy" id="662760"/>
    <lineage>
        <taxon>Archaea</taxon>
        <taxon>Candidatus Parvarchaeota</taxon>
        <taxon>Candidatus Parvarchaeum</taxon>
    </lineage>
</organism>
<dbReference type="GO" id="GO:0042392">
    <property type="term" value="F:sphingosine-1-phosphate phosphatase activity"/>
    <property type="evidence" value="ECO:0007669"/>
    <property type="project" value="TreeGrafter"/>
</dbReference>
<dbReference type="Pfam" id="PF01569">
    <property type="entry name" value="PAP2"/>
    <property type="match status" value="1"/>
</dbReference>
<evidence type="ECO:0000259" key="2">
    <source>
        <dbReference type="SMART" id="SM00014"/>
    </source>
</evidence>
<evidence type="ECO:0000256" key="1">
    <source>
        <dbReference type="SAM" id="Phobius"/>
    </source>
</evidence>
<feature type="domain" description="Phosphatidic acid phosphatase type 2/haloperoxidase" evidence="2">
    <location>
        <begin position="36"/>
        <end position="146"/>
    </location>
</feature>
<sequence length="154" mass="18023">MRNKDYFREFSILVEKYPIEIFTFEILIAIILNPSFRMTALLFMGVAVTAVFSEGLKLFFKEKRPEEALKRNFYKRTFRINRRSFPSSHSAIAAFFPTLFFSSILFIPFLIFGIVVMYSRIYIKSHYLRDIIAGALIGVVIGIVFIWLNANLRI</sequence>
<feature type="transmembrane region" description="Helical" evidence="1">
    <location>
        <begin position="12"/>
        <end position="32"/>
    </location>
</feature>
<dbReference type="AlphaFoldDB" id="D2EFJ4"/>
<reference evidence="3 4" key="1">
    <citation type="journal article" date="2010" name="Proc. Natl. Acad. Sci. U.S.A.">
        <title>Enigmatic, ultrasmall, uncultivated Archaea.</title>
        <authorList>
            <person name="Baker B.J."/>
            <person name="Comolli L.R."/>
            <person name="Dick G.J."/>
            <person name="Hauser L.J."/>
            <person name="Hyatt D."/>
            <person name="Dill B.D."/>
            <person name="Land M.L."/>
            <person name="Verberkmoes N.C."/>
            <person name="Hettich R.L."/>
            <person name="Banfield J.F."/>
        </authorList>
    </citation>
    <scope>NUCLEOTIDE SEQUENCE [LARGE SCALE GENOMIC DNA]</scope>
</reference>
<dbReference type="PANTHER" id="PTHR14969:SF13">
    <property type="entry name" value="AT30094P"/>
    <property type="match status" value="1"/>
</dbReference>
<dbReference type="Gene3D" id="1.20.144.10">
    <property type="entry name" value="Phosphatidic acid phosphatase type 2/haloperoxidase"/>
    <property type="match status" value="1"/>
</dbReference>
<dbReference type="PANTHER" id="PTHR14969">
    <property type="entry name" value="SPHINGOSINE-1-PHOSPHATE PHOSPHOHYDROLASE"/>
    <property type="match status" value="1"/>
</dbReference>
<dbReference type="EMBL" id="GG730046">
    <property type="protein sequence ID" value="EEZ92891.1"/>
    <property type="molecule type" value="Genomic_DNA"/>
</dbReference>
<name>D2EFJ4_PARA4</name>
<keyword evidence="1" id="KW-1133">Transmembrane helix</keyword>
<keyword evidence="1" id="KW-0812">Transmembrane</keyword>
<dbReference type="SMART" id="SM00014">
    <property type="entry name" value="acidPPc"/>
    <property type="match status" value="1"/>
</dbReference>